<dbReference type="GO" id="GO:0003677">
    <property type="term" value="F:DNA binding"/>
    <property type="evidence" value="ECO:0007669"/>
    <property type="project" value="InterPro"/>
</dbReference>
<protein>
    <recommendedName>
        <fullName evidence="2">DNA-directed RNA polymerase</fullName>
        <ecNumber evidence="2">2.7.7.6</ecNumber>
    </recommendedName>
</protein>
<keyword evidence="5" id="KW-0548">Nucleotidyltransferase</keyword>
<evidence type="ECO:0000313" key="9">
    <source>
        <dbReference type="Proteomes" id="UP000087171"/>
    </source>
</evidence>
<dbReference type="STRING" id="3827.A0A1S2Z920"/>
<dbReference type="Gene3D" id="3.90.1070.20">
    <property type="match status" value="1"/>
</dbReference>
<dbReference type="GeneID" id="101492871"/>
<keyword evidence="3" id="KW-0240">DNA-directed RNA polymerase</keyword>
<dbReference type="Gene3D" id="2.40.50.150">
    <property type="match status" value="1"/>
</dbReference>
<gene>
    <name evidence="10" type="primary">LOC101492871</name>
</gene>
<dbReference type="InterPro" id="IPR007120">
    <property type="entry name" value="DNA-dir_RNAP_su2_dom"/>
</dbReference>
<dbReference type="PANTHER" id="PTHR20856">
    <property type="entry name" value="DNA-DIRECTED RNA POLYMERASE I SUBUNIT 2"/>
    <property type="match status" value="1"/>
</dbReference>
<evidence type="ECO:0000256" key="5">
    <source>
        <dbReference type="ARBA" id="ARBA00022695"/>
    </source>
</evidence>
<dbReference type="GO" id="GO:0032549">
    <property type="term" value="F:ribonucleoside binding"/>
    <property type="evidence" value="ECO:0007669"/>
    <property type="project" value="InterPro"/>
</dbReference>
<dbReference type="Gene3D" id="2.40.270.10">
    <property type="entry name" value="DNA-directed RNA polymerase, subunit 2, domain 6"/>
    <property type="match status" value="1"/>
</dbReference>
<feature type="domain" description="DNA-directed RNA polymerase subunit 2 hybrid-binding" evidence="7">
    <location>
        <begin position="176"/>
        <end position="350"/>
    </location>
</feature>
<keyword evidence="4" id="KW-0808">Transferase</keyword>
<sequence>MTRTCRVTSFYDSEGNIKDYFKIKLSILNILVEIGMTQSLPKIFLPGPPEVLTVLLDGCIVGFIPSTEVEKVVAHIRELKVSSAAVIPNDMEVGYVPLSMGGAYPGLYLFTSPSRFVRPVRNLSIPSTNENVELIGPFEQVFMEIRCPDGGDGGRKSPFPATHEEIHPTGMLSVVGNLTPWSDHNQSPRNMYQCQMAKQTMGFSSQTIQHRADQKLYHLQTPQTPIVRTRAYSEYSIDEYPSGTNAIVAVLAYTGYDMEDAMILNKSSVERGMFHGQIYQTETIDLTEKGGKSDQSARVFRKSKLDKPCPSIDSDGLPHVGQMIWPDEPYCSTYNEVTNKTYLFKKKGSEPVYVDYVAVDTKTKKNLNKVS</sequence>
<dbReference type="EC" id="2.7.7.6" evidence="2"/>
<dbReference type="Pfam" id="PF00562">
    <property type="entry name" value="RNA_pol_Rpb2_6"/>
    <property type="match status" value="1"/>
</dbReference>
<dbReference type="FunFam" id="2.40.270.10:FF:000006">
    <property type="entry name" value="DNA-directed RNA polymerase subunit beta"/>
    <property type="match status" value="1"/>
</dbReference>
<evidence type="ECO:0000256" key="4">
    <source>
        <dbReference type="ARBA" id="ARBA00022679"/>
    </source>
</evidence>
<dbReference type="InterPro" id="IPR037033">
    <property type="entry name" value="DNA-dir_RNAP_su2_hyb_sf"/>
</dbReference>
<dbReference type="AlphaFoldDB" id="A0A1S2Z920"/>
<dbReference type="SUPFAM" id="SSF64484">
    <property type="entry name" value="beta and beta-prime subunits of DNA dependent RNA-polymerase"/>
    <property type="match status" value="1"/>
</dbReference>
<dbReference type="GO" id="GO:0000428">
    <property type="term" value="C:DNA-directed RNA polymerase complex"/>
    <property type="evidence" value="ECO:0007669"/>
    <property type="project" value="UniProtKB-KW"/>
</dbReference>
<dbReference type="InterPro" id="IPR014724">
    <property type="entry name" value="RNA_pol_RPB2_OB-fold"/>
</dbReference>
<dbReference type="GO" id="GO:0006351">
    <property type="term" value="P:DNA-templated transcription"/>
    <property type="evidence" value="ECO:0007669"/>
    <property type="project" value="InterPro"/>
</dbReference>
<dbReference type="InterPro" id="IPR015712">
    <property type="entry name" value="DNA-dir_RNA_pol_su2"/>
</dbReference>
<feature type="domain" description="DNA-directed RNA polymerase I subunit RPA2" evidence="8">
    <location>
        <begin position="61"/>
        <end position="118"/>
    </location>
</feature>
<proteinExistence type="inferred from homology"/>
<organism evidence="9 10">
    <name type="scientific">Cicer arietinum</name>
    <name type="common">Chickpea</name>
    <name type="synonym">Garbanzo</name>
    <dbReference type="NCBI Taxonomy" id="3827"/>
    <lineage>
        <taxon>Eukaryota</taxon>
        <taxon>Viridiplantae</taxon>
        <taxon>Streptophyta</taxon>
        <taxon>Embryophyta</taxon>
        <taxon>Tracheophyta</taxon>
        <taxon>Spermatophyta</taxon>
        <taxon>Magnoliopsida</taxon>
        <taxon>eudicotyledons</taxon>
        <taxon>Gunneridae</taxon>
        <taxon>Pentapetalae</taxon>
        <taxon>rosids</taxon>
        <taxon>fabids</taxon>
        <taxon>Fabales</taxon>
        <taxon>Fabaceae</taxon>
        <taxon>Papilionoideae</taxon>
        <taxon>50 kb inversion clade</taxon>
        <taxon>NPAAA clade</taxon>
        <taxon>Hologalegina</taxon>
        <taxon>IRL clade</taxon>
        <taxon>Cicereae</taxon>
        <taxon>Cicer</taxon>
    </lineage>
</organism>
<evidence type="ECO:0000256" key="3">
    <source>
        <dbReference type="ARBA" id="ARBA00022478"/>
    </source>
</evidence>
<dbReference type="GO" id="GO:0003899">
    <property type="term" value="F:DNA-directed RNA polymerase activity"/>
    <property type="evidence" value="ECO:0007669"/>
    <property type="project" value="UniProtKB-EC"/>
</dbReference>
<evidence type="ECO:0000259" key="7">
    <source>
        <dbReference type="Pfam" id="PF00562"/>
    </source>
</evidence>
<evidence type="ECO:0000256" key="1">
    <source>
        <dbReference type="ARBA" id="ARBA00006835"/>
    </source>
</evidence>
<reference evidence="10" key="1">
    <citation type="submission" date="2025-08" db="UniProtKB">
        <authorList>
            <consortium name="RefSeq"/>
        </authorList>
    </citation>
    <scope>IDENTIFICATION</scope>
    <source>
        <tissue evidence="10">Etiolated seedlings</tissue>
    </source>
</reference>
<keyword evidence="6" id="KW-0804">Transcription</keyword>
<dbReference type="Proteomes" id="UP000087171">
    <property type="component" value="Unplaced"/>
</dbReference>
<keyword evidence="9" id="KW-1185">Reference proteome</keyword>
<dbReference type="Pfam" id="PF06883">
    <property type="entry name" value="RNA_pol_Rpa2_4"/>
    <property type="match status" value="1"/>
</dbReference>
<evidence type="ECO:0000259" key="8">
    <source>
        <dbReference type="Pfam" id="PF06883"/>
    </source>
</evidence>
<comment type="similarity">
    <text evidence="1">Belongs to the RNA polymerase beta chain family.</text>
</comment>
<dbReference type="InterPro" id="IPR009674">
    <property type="entry name" value="Rpa2_dom_4"/>
</dbReference>
<name>A0A1S2Z920_CICAR</name>
<accession>A0A1S2Z920</accession>
<dbReference type="OrthoDB" id="10248617at2759"/>
<evidence type="ECO:0000313" key="10">
    <source>
        <dbReference type="RefSeq" id="XP_004517217.3"/>
    </source>
</evidence>
<dbReference type="KEGG" id="cam:101492871"/>
<evidence type="ECO:0000256" key="6">
    <source>
        <dbReference type="ARBA" id="ARBA00023163"/>
    </source>
</evidence>
<dbReference type="GO" id="GO:0005634">
    <property type="term" value="C:nucleus"/>
    <property type="evidence" value="ECO:0007669"/>
    <property type="project" value="InterPro"/>
</dbReference>
<dbReference type="RefSeq" id="XP_004517217.3">
    <property type="nucleotide sequence ID" value="XM_004517160.3"/>
</dbReference>
<evidence type="ECO:0000256" key="2">
    <source>
        <dbReference type="ARBA" id="ARBA00012418"/>
    </source>
</evidence>